<sequence length="266" mass="29075">MSQGPRPSGIRTLPTPDATRYIPESRRPDGSLRPARRVKEGYVPPEDIAKYTVRRGGLGGPRSPGLGGLRSPGLNGPRSPGGSHYSSPDGPKSSVSGIVSGELRREPLDRDRSRISSLDDPGRASSASPFDDPVKNSTSLPLDDAVKTLTTSPFDDPVKAPSAVKSRSPEKDVIHFQKALQGILKEKKGAPKEERKAPEKATEEKKLAEKESLADPERRVKTIRKKLRQIQEIQEKVDKEEEVLPEQRSRLDGVKALEEELASLTL</sequence>
<feature type="domain" description="WIBG Mago-binding" evidence="3">
    <location>
        <begin position="18"/>
        <end position="44"/>
    </location>
</feature>
<evidence type="ECO:0000313" key="4">
    <source>
        <dbReference type="EMBL" id="RKP14458.1"/>
    </source>
</evidence>
<name>A0A4P9Y5X7_9FUNG</name>
<gene>
    <name evidence="4" type="ORF">BJ684DRAFT_19133</name>
</gene>
<organism evidence="4 5">
    <name type="scientific">Piptocephalis cylindrospora</name>
    <dbReference type="NCBI Taxonomy" id="1907219"/>
    <lineage>
        <taxon>Eukaryota</taxon>
        <taxon>Fungi</taxon>
        <taxon>Fungi incertae sedis</taxon>
        <taxon>Zoopagomycota</taxon>
        <taxon>Zoopagomycotina</taxon>
        <taxon>Zoopagomycetes</taxon>
        <taxon>Zoopagales</taxon>
        <taxon>Piptocephalidaceae</taxon>
        <taxon>Piptocephalis</taxon>
    </lineage>
</organism>
<feature type="coiled-coil region" evidence="1">
    <location>
        <begin position="223"/>
        <end position="250"/>
    </location>
</feature>
<dbReference type="PANTHER" id="PTHR22959">
    <property type="entry name" value="PYM PROTEIN"/>
    <property type="match status" value="1"/>
</dbReference>
<dbReference type="SUPFAM" id="SSF101931">
    <property type="entry name" value="Pym (Within the bgcn gene intron protein, WIBG), N-terminal domain"/>
    <property type="match status" value="1"/>
</dbReference>
<dbReference type="OrthoDB" id="21625at2759"/>
<evidence type="ECO:0000259" key="3">
    <source>
        <dbReference type="SMART" id="SM01273"/>
    </source>
</evidence>
<protein>
    <recommendedName>
        <fullName evidence="3">WIBG Mago-binding domain-containing protein</fullName>
    </recommendedName>
</protein>
<dbReference type="InterPro" id="IPR039333">
    <property type="entry name" value="PYM1"/>
</dbReference>
<dbReference type="GO" id="GO:0005737">
    <property type="term" value="C:cytoplasm"/>
    <property type="evidence" value="ECO:0007669"/>
    <property type="project" value="TreeGrafter"/>
</dbReference>
<dbReference type="AlphaFoldDB" id="A0A4P9Y5X7"/>
<keyword evidence="1" id="KW-0175">Coiled coil</keyword>
<feature type="region of interest" description="Disordered" evidence="2">
    <location>
        <begin position="185"/>
        <end position="215"/>
    </location>
</feature>
<dbReference type="PANTHER" id="PTHR22959:SF0">
    <property type="entry name" value="PARTNER OF Y14 AND MAGO"/>
    <property type="match status" value="1"/>
</dbReference>
<dbReference type="InterPro" id="IPR036348">
    <property type="entry name" value="WIBG_N_sf"/>
</dbReference>
<accession>A0A4P9Y5X7</accession>
<dbReference type="Pfam" id="PF09282">
    <property type="entry name" value="Mago-bind"/>
    <property type="match status" value="1"/>
</dbReference>
<dbReference type="GO" id="GO:1903259">
    <property type="term" value="P:exon-exon junction complex disassembly"/>
    <property type="evidence" value="ECO:0007669"/>
    <property type="project" value="InterPro"/>
</dbReference>
<dbReference type="Proteomes" id="UP000267251">
    <property type="component" value="Unassembled WGS sequence"/>
</dbReference>
<feature type="region of interest" description="Disordered" evidence="2">
    <location>
        <begin position="1"/>
        <end position="171"/>
    </location>
</feature>
<proteinExistence type="predicted"/>
<dbReference type="GO" id="GO:0003723">
    <property type="term" value="F:RNA binding"/>
    <property type="evidence" value="ECO:0007669"/>
    <property type="project" value="TreeGrafter"/>
</dbReference>
<feature type="compositionally biased region" description="Basic and acidic residues" evidence="2">
    <location>
        <begin position="102"/>
        <end position="114"/>
    </location>
</feature>
<evidence type="ECO:0000313" key="5">
    <source>
        <dbReference type="Proteomes" id="UP000267251"/>
    </source>
</evidence>
<evidence type="ECO:0000256" key="2">
    <source>
        <dbReference type="SAM" id="MobiDB-lite"/>
    </source>
</evidence>
<dbReference type="InterPro" id="IPR015362">
    <property type="entry name" value="WIBG_mago-bd"/>
</dbReference>
<evidence type="ECO:0000256" key="1">
    <source>
        <dbReference type="SAM" id="Coils"/>
    </source>
</evidence>
<dbReference type="GO" id="GO:0035145">
    <property type="term" value="C:exon-exon junction complex"/>
    <property type="evidence" value="ECO:0007669"/>
    <property type="project" value="TreeGrafter"/>
</dbReference>
<dbReference type="EMBL" id="KZ987832">
    <property type="protein sequence ID" value="RKP14458.1"/>
    <property type="molecule type" value="Genomic_DNA"/>
</dbReference>
<reference evidence="5" key="1">
    <citation type="journal article" date="2018" name="Nat. Microbiol.">
        <title>Leveraging single-cell genomics to expand the fungal tree of life.</title>
        <authorList>
            <person name="Ahrendt S.R."/>
            <person name="Quandt C.A."/>
            <person name="Ciobanu D."/>
            <person name="Clum A."/>
            <person name="Salamov A."/>
            <person name="Andreopoulos B."/>
            <person name="Cheng J.F."/>
            <person name="Woyke T."/>
            <person name="Pelin A."/>
            <person name="Henrissat B."/>
            <person name="Reynolds N.K."/>
            <person name="Benny G.L."/>
            <person name="Smith M.E."/>
            <person name="James T.Y."/>
            <person name="Grigoriev I.V."/>
        </authorList>
    </citation>
    <scope>NUCLEOTIDE SEQUENCE [LARGE SCALE GENOMIC DNA]</scope>
</reference>
<feature type="compositionally biased region" description="Gly residues" evidence="2">
    <location>
        <begin position="56"/>
        <end position="70"/>
    </location>
</feature>
<dbReference type="SMART" id="SM01273">
    <property type="entry name" value="Mago-bind"/>
    <property type="match status" value="1"/>
</dbReference>
<keyword evidence="5" id="KW-1185">Reference proteome</keyword>